<evidence type="ECO:0000313" key="1">
    <source>
        <dbReference type="EMBL" id="CAG8854663.1"/>
    </source>
</evidence>
<feature type="non-terminal residue" evidence="1">
    <location>
        <position position="42"/>
    </location>
</feature>
<reference evidence="1 2" key="1">
    <citation type="submission" date="2021-06" db="EMBL/GenBank/DDBJ databases">
        <authorList>
            <person name="Kallberg Y."/>
            <person name="Tangrot J."/>
            <person name="Rosling A."/>
        </authorList>
    </citation>
    <scope>NUCLEOTIDE SEQUENCE [LARGE SCALE GENOMIC DNA]</scope>
    <source>
        <strain evidence="1 2">120-4 pot B 10/14</strain>
    </source>
</reference>
<gene>
    <name evidence="1" type="ORF">GMARGA_LOCUS43484</name>
</gene>
<dbReference type="Proteomes" id="UP000789901">
    <property type="component" value="Unassembled WGS sequence"/>
</dbReference>
<keyword evidence="2" id="KW-1185">Reference proteome</keyword>
<accession>A0ABN7XH90</accession>
<proteinExistence type="predicted"/>
<protein>
    <submittedName>
        <fullName evidence="1">11964_t:CDS:1</fullName>
    </submittedName>
</protein>
<evidence type="ECO:0000313" key="2">
    <source>
        <dbReference type="Proteomes" id="UP000789901"/>
    </source>
</evidence>
<comment type="caution">
    <text evidence="1">The sequence shown here is derived from an EMBL/GenBank/DDBJ whole genome shotgun (WGS) entry which is preliminary data.</text>
</comment>
<dbReference type="EMBL" id="CAJVQB010141008">
    <property type="protein sequence ID" value="CAG8854663.1"/>
    <property type="molecule type" value="Genomic_DNA"/>
</dbReference>
<organism evidence="1 2">
    <name type="scientific">Gigaspora margarita</name>
    <dbReference type="NCBI Taxonomy" id="4874"/>
    <lineage>
        <taxon>Eukaryota</taxon>
        <taxon>Fungi</taxon>
        <taxon>Fungi incertae sedis</taxon>
        <taxon>Mucoromycota</taxon>
        <taxon>Glomeromycotina</taxon>
        <taxon>Glomeromycetes</taxon>
        <taxon>Diversisporales</taxon>
        <taxon>Gigasporaceae</taxon>
        <taxon>Gigaspora</taxon>
    </lineage>
</organism>
<feature type="non-terminal residue" evidence="1">
    <location>
        <position position="1"/>
    </location>
</feature>
<sequence length="42" mass="5041">KRLYVLKDLSKKKILVQVRLTNLFQVQELEVEMQLGVRNITR</sequence>
<name>A0ABN7XH90_GIGMA</name>